<dbReference type="OrthoDB" id="5563363at2759"/>
<comment type="caution">
    <text evidence="2">The sequence shown here is derived from an EMBL/GenBank/DDBJ whole genome shotgun (WGS) entry which is preliminary data.</text>
</comment>
<proteinExistence type="predicted"/>
<accession>A0A2T9Z1B8</accession>
<organism evidence="2 3">
    <name type="scientific">Furculomyces boomerangus</name>
    <dbReference type="NCBI Taxonomy" id="61424"/>
    <lineage>
        <taxon>Eukaryota</taxon>
        <taxon>Fungi</taxon>
        <taxon>Fungi incertae sedis</taxon>
        <taxon>Zoopagomycota</taxon>
        <taxon>Kickxellomycotina</taxon>
        <taxon>Harpellomycetes</taxon>
        <taxon>Harpellales</taxon>
        <taxon>Harpellaceae</taxon>
        <taxon>Furculomyces</taxon>
    </lineage>
</organism>
<dbReference type="EMBL" id="MBFT01000081">
    <property type="protein sequence ID" value="PVU98388.1"/>
    <property type="molecule type" value="Genomic_DNA"/>
</dbReference>
<protein>
    <submittedName>
        <fullName evidence="2">Uncharacterized protein</fullName>
    </submittedName>
</protein>
<dbReference type="Proteomes" id="UP000245699">
    <property type="component" value="Unassembled WGS sequence"/>
</dbReference>
<evidence type="ECO:0000313" key="3">
    <source>
        <dbReference type="Proteomes" id="UP000245699"/>
    </source>
</evidence>
<sequence length="431" mass="49118">MDMDLKLLISLFLDETLVLLAKSGILSNYTMTFSSVKNSIDDLFPLGILYYEIEKNLEVLSDQLGKTRVLLAKQTGKNFEHAVNKLRMGMIDIIESKKISRLGETTMLISPTSSEYINPVASAMFCIISRIVKYITIHKVTKNSDVLTAANFLYLLKNEKQLKTIFSKTKILQRIVFGNNDFYSKQEIDHAQVVLNIRNLELDPLYTSLFDTKLNTLSFSEKKKIEKRTSFMNIPSIKEWLGVGDTNEKNEINLGESKDQIIIKTSDWKGMDFEELLNSGKTLVTPFDSTFPKCVKDGEMDCTETSSEERKESGIFSHNRRSVMDIFKQKTKTCTKSGDDYINSSDVKIKCVRSASRLESISEEIGKGKSVGEERIPRTDSFSEDAEQSREKSGGSSIIDIGFEKFKRWSFSHQNKRKSDKNTHRRIISNL</sequence>
<evidence type="ECO:0000256" key="1">
    <source>
        <dbReference type="SAM" id="MobiDB-lite"/>
    </source>
</evidence>
<feature type="compositionally biased region" description="Basic and acidic residues" evidence="1">
    <location>
        <begin position="366"/>
        <end position="378"/>
    </location>
</feature>
<dbReference type="AlphaFoldDB" id="A0A2T9Z1B8"/>
<evidence type="ECO:0000313" key="2">
    <source>
        <dbReference type="EMBL" id="PVU98388.1"/>
    </source>
</evidence>
<reference evidence="2 3" key="1">
    <citation type="journal article" date="2018" name="MBio">
        <title>Comparative Genomics Reveals the Core Gene Toolbox for the Fungus-Insect Symbiosis.</title>
        <authorList>
            <person name="Wang Y."/>
            <person name="Stata M."/>
            <person name="Wang W."/>
            <person name="Stajich J.E."/>
            <person name="White M.M."/>
            <person name="Moncalvo J.M."/>
        </authorList>
    </citation>
    <scope>NUCLEOTIDE SEQUENCE [LARGE SCALE GENOMIC DNA]</scope>
    <source>
        <strain evidence="2 3">AUS-77-4</strain>
    </source>
</reference>
<gene>
    <name evidence="2" type="ORF">BB559_001612</name>
</gene>
<feature type="region of interest" description="Disordered" evidence="1">
    <location>
        <begin position="366"/>
        <end position="398"/>
    </location>
</feature>
<keyword evidence="3" id="KW-1185">Reference proteome</keyword>
<name>A0A2T9Z1B8_9FUNG</name>